<evidence type="ECO:0000313" key="1">
    <source>
        <dbReference type="EMBL" id="TCC39996.1"/>
    </source>
</evidence>
<dbReference type="Proteomes" id="UP000293342">
    <property type="component" value="Unassembled WGS sequence"/>
</dbReference>
<accession>A0A4R0J6I8</accession>
<evidence type="ECO:0000313" key="2">
    <source>
        <dbReference type="Proteomes" id="UP000293342"/>
    </source>
</evidence>
<evidence type="ECO:0008006" key="3">
    <source>
        <dbReference type="Google" id="ProtNLM"/>
    </source>
</evidence>
<organism evidence="1 2">
    <name type="scientific">Kribbella capetownensis</name>
    <dbReference type="NCBI Taxonomy" id="1572659"/>
    <lineage>
        <taxon>Bacteria</taxon>
        <taxon>Bacillati</taxon>
        <taxon>Actinomycetota</taxon>
        <taxon>Actinomycetes</taxon>
        <taxon>Propionibacteriales</taxon>
        <taxon>Kribbellaceae</taxon>
        <taxon>Kribbella</taxon>
    </lineage>
</organism>
<name>A0A4R0J6I8_9ACTN</name>
<sequence>MAGIRLCSPAINCPNALELAAFYAEITDGRIACSDDVWATVDGPGGRVDFQNDPAYVPPTQ</sequence>
<proteinExistence type="predicted"/>
<dbReference type="RefSeq" id="WP_131518696.1">
    <property type="nucleotide sequence ID" value="NZ_SJKD01000013.1"/>
</dbReference>
<gene>
    <name evidence="1" type="ORF">E0H75_38645</name>
</gene>
<dbReference type="EMBL" id="SJKD01000013">
    <property type="protein sequence ID" value="TCC39996.1"/>
    <property type="molecule type" value="Genomic_DNA"/>
</dbReference>
<comment type="caution">
    <text evidence="1">The sequence shown here is derived from an EMBL/GenBank/DDBJ whole genome shotgun (WGS) entry which is preliminary data.</text>
</comment>
<keyword evidence="2" id="KW-1185">Reference proteome</keyword>
<dbReference type="OrthoDB" id="4211373at2"/>
<dbReference type="AlphaFoldDB" id="A0A4R0J6I8"/>
<reference evidence="1 2" key="1">
    <citation type="submission" date="2019-02" db="EMBL/GenBank/DDBJ databases">
        <title>Kribbella capetownensis sp. nov. and Kribbella speibonae sp. nov., isolated from soil.</title>
        <authorList>
            <person name="Curtis S.M."/>
            <person name="Norton I."/>
            <person name="Everest G.J."/>
            <person name="Meyers P.R."/>
        </authorList>
    </citation>
    <scope>NUCLEOTIDE SEQUENCE [LARGE SCALE GENOMIC DNA]</scope>
    <source>
        <strain evidence="1 2">YM53</strain>
    </source>
</reference>
<protein>
    <recommendedName>
        <fullName evidence="3">Glyoxalase-like domain-containing protein</fullName>
    </recommendedName>
</protein>